<dbReference type="EMBL" id="CYZP01000009">
    <property type="protein sequence ID" value="CUN89304.1"/>
    <property type="molecule type" value="Genomic_DNA"/>
</dbReference>
<evidence type="ECO:0000313" key="14">
    <source>
        <dbReference type="Proteomes" id="UP000095447"/>
    </source>
</evidence>
<dbReference type="Pfam" id="PF00085">
    <property type="entry name" value="Thioredoxin"/>
    <property type="match status" value="1"/>
</dbReference>
<accession>A0A174ALH5</accession>
<protein>
    <recommendedName>
        <fullName evidence="2 7">Thioredoxin</fullName>
    </recommendedName>
</protein>
<dbReference type="PIRSF" id="PIRSF000077">
    <property type="entry name" value="Thioredoxin"/>
    <property type="match status" value="1"/>
</dbReference>
<sequence>MAVRVSKTDFEEKVLKEKLPVLVDFYSDSCVACKKLAPVLGNAEDDYEDKIKVYKVNTNFDVELAEQYEVQANPTLILFKDGQAKDRKTGALKQAELNSWIEGLL</sequence>
<proteinExistence type="inferred from homology"/>
<dbReference type="Proteomes" id="UP000095447">
    <property type="component" value="Unassembled WGS sequence"/>
</dbReference>
<name>A0A174ALH5_9FIRM</name>
<dbReference type="Proteomes" id="UP000095645">
    <property type="component" value="Unassembled WGS sequence"/>
</dbReference>
<evidence type="ECO:0000256" key="10">
    <source>
        <dbReference type="PIRSR" id="PIRSR000077-4"/>
    </source>
</evidence>
<evidence type="ECO:0000259" key="11">
    <source>
        <dbReference type="PROSITE" id="PS51352"/>
    </source>
</evidence>
<evidence type="ECO:0000313" key="13">
    <source>
        <dbReference type="EMBL" id="CUO47093.1"/>
    </source>
</evidence>
<dbReference type="AlphaFoldDB" id="A0A174ALH5"/>
<keyword evidence="5 10" id="KW-1015">Disulfide bond</keyword>
<reference evidence="14 15" key="1">
    <citation type="submission" date="2015-09" db="EMBL/GenBank/DDBJ databases">
        <authorList>
            <consortium name="Pathogen Informatics"/>
        </authorList>
    </citation>
    <scope>NUCLEOTIDE SEQUENCE [LARGE SCALE GENOMIC DNA]</scope>
    <source>
        <strain evidence="13 14">2789STDY5608838</strain>
        <strain evidence="12 15">2789STDY5834861</strain>
    </source>
</reference>
<evidence type="ECO:0000313" key="15">
    <source>
        <dbReference type="Proteomes" id="UP000095645"/>
    </source>
</evidence>
<dbReference type="Gene3D" id="3.40.30.10">
    <property type="entry name" value="Glutaredoxin"/>
    <property type="match status" value="1"/>
</dbReference>
<gene>
    <name evidence="12" type="primary">trxA_3</name>
    <name evidence="13" type="synonym">trxA_5</name>
    <name evidence="13" type="ORF">ERS852395_03137</name>
    <name evidence="12" type="ORF">ERS852476_01355</name>
</gene>
<evidence type="ECO:0000313" key="12">
    <source>
        <dbReference type="EMBL" id="CUN89304.1"/>
    </source>
</evidence>
<dbReference type="GO" id="GO:0005737">
    <property type="term" value="C:cytoplasm"/>
    <property type="evidence" value="ECO:0007669"/>
    <property type="project" value="TreeGrafter"/>
</dbReference>
<comment type="similarity">
    <text evidence="1 8">Belongs to the thioredoxin family.</text>
</comment>
<dbReference type="PANTHER" id="PTHR45663">
    <property type="entry name" value="GEO12009P1"/>
    <property type="match status" value="1"/>
</dbReference>
<feature type="site" description="Contributes to redox potential value" evidence="9">
    <location>
        <position position="32"/>
    </location>
</feature>
<evidence type="ECO:0000256" key="4">
    <source>
        <dbReference type="ARBA" id="ARBA00022982"/>
    </source>
</evidence>
<dbReference type="GO" id="GO:0015035">
    <property type="term" value="F:protein-disulfide reductase activity"/>
    <property type="evidence" value="ECO:0007669"/>
    <property type="project" value="UniProtKB-UniRule"/>
</dbReference>
<dbReference type="SUPFAM" id="SSF52833">
    <property type="entry name" value="Thioredoxin-like"/>
    <property type="match status" value="1"/>
</dbReference>
<keyword evidence="3" id="KW-0813">Transport</keyword>
<dbReference type="InterPro" id="IPR013766">
    <property type="entry name" value="Thioredoxin_domain"/>
</dbReference>
<organism evidence="12 15">
    <name type="scientific">Blautia obeum</name>
    <dbReference type="NCBI Taxonomy" id="40520"/>
    <lineage>
        <taxon>Bacteria</taxon>
        <taxon>Bacillati</taxon>
        <taxon>Bacillota</taxon>
        <taxon>Clostridia</taxon>
        <taxon>Lachnospirales</taxon>
        <taxon>Lachnospiraceae</taxon>
        <taxon>Blautia</taxon>
    </lineage>
</organism>
<evidence type="ECO:0000256" key="9">
    <source>
        <dbReference type="PIRSR" id="PIRSR000077-1"/>
    </source>
</evidence>
<feature type="active site" description="Nucleophile" evidence="9">
    <location>
        <position position="33"/>
    </location>
</feature>
<dbReference type="PROSITE" id="PS51352">
    <property type="entry name" value="THIOREDOXIN_2"/>
    <property type="match status" value="1"/>
</dbReference>
<dbReference type="EMBL" id="CYZA01000025">
    <property type="protein sequence ID" value="CUO47093.1"/>
    <property type="molecule type" value="Genomic_DNA"/>
</dbReference>
<dbReference type="FunFam" id="3.40.30.10:FF:000001">
    <property type="entry name" value="Thioredoxin"/>
    <property type="match status" value="1"/>
</dbReference>
<dbReference type="NCBIfam" id="TIGR01068">
    <property type="entry name" value="thioredoxin"/>
    <property type="match status" value="1"/>
</dbReference>
<keyword evidence="4" id="KW-0249">Electron transport</keyword>
<evidence type="ECO:0000256" key="6">
    <source>
        <dbReference type="ARBA" id="ARBA00023284"/>
    </source>
</evidence>
<dbReference type="PANTHER" id="PTHR45663:SF11">
    <property type="entry name" value="GEO12009P1"/>
    <property type="match status" value="1"/>
</dbReference>
<dbReference type="InterPro" id="IPR005746">
    <property type="entry name" value="Thioredoxin"/>
</dbReference>
<dbReference type="InterPro" id="IPR036249">
    <property type="entry name" value="Thioredoxin-like_sf"/>
</dbReference>
<dbReference type="RefSeq" id="WP_008705272.1">
    <property type="nucleotide sequence ID" value="NZ_CYZA01000025.1"/>
</dbReference>
<feature type="site" description="Contributes to redox potential value" evidence="9">
    <location>
        <position position="31"/>
    </location>
</feature>
<evidence type="ECO:0000256" key="7">
    <source>
        <dbReference type="NCBIfam" id="TIGR01068"/>
    </source>
</evidence>
<keyword evidence="6 10" id="KW-0676">Redox-active center</keyword>
<feature type="disulfide bond" description="Redox-active" evidence="10">
    <location>
        <begin position="30"/>
        <end position="33"/>
    </location>
</feature>
<evidence type="ECO:0000256" key="3">
    <source>
        <dbReference type="ARBA" id="ARBA00022448"/>
    </source>
</evidence>
<feature type="domain" description="Thioredoxin" evidence="11">
    <location>
        <begin position="1"/>
        <end position="105"/>
    </location>
</feature>
<evidence type="ECO:0000256" key="5">
    <source>
        <dbReference type="ARBA" id="ARBA00023157"/>
    </source>
</evidence>
<evidence type="ECO:0000256" key="8">
    <source>
        <dbReference type="PIRNR" id="PIRNR000077"/>
    </source>
</evidence>
<evidence type="ECO:0000256" key="1">
    <source>
        <dbReference type="ARBA" id="ARBA00008987"/>
    </source>
</evidence>
<evidence type="ECO:0000256" key="2">
    <source>
        <dbReference type="ARBA" id="ARBA00020570"/>
    </source>
</evidence>
<feature type="site" description="Deprotonates C-terminal active site Cys" evidence="9">
    <location>
        <position position="24"/>
    </location>
</feature>
<feature type="active site" description="Nucleophile" evidence="9">
    <location>
        <position position="30"/>
    </location>
</feature>
<dbReference type="CDD" id="cd02947">
    <property type="entry name" value="TRX_family"/>
    <property type="match status" value="1"/>
</dbReference>